<gene>
    <name evidence="2" type="ORF">SNE40_008354</name>
</gene>
<name>A0AAN8K5G2_PATCE</name>
<evidence type="ECO:0000313" key="2">
    <source>
        <dbReference type="EMBL" id="KAK6186288.1"/>
    </source>
</evidence>
<dbReference type="Proteomes" id="UP001347796">
    <property type="component" value="Unassembled WGS sequence"/>
</dbReference>
<dbReference type="InterPro" id="IPR022041">
    <property type="entry name" value="Methyltransf_FA"/>
</dbReference>
<reference evidence="2 3" key="1">
    <citation type="submission" date="2024-01" db="EMBL/GenBank/DDBJ databases">
        <title>The genome of the rayed Mediterranean limpet Patella caerulea (Linnaeus, 1758).</title>
        <authorList>
            <person name="Anh-Thu Weber A."/>
            <person name="Halstead-Nussloch G."/>
        </authorList>
    </citation>
    <scope>NUCLEOTIDE SEQUENCE [LARGE SCALE GENOMIC DNA]</scope>
    <source>
        <strain evidence="2">AATW-2023a</strain>
        <tissue evidence="2">Whole specimen</tissue>
    </source>
</reference>
<dbReference type="Pfam" id="PF12248">
    <property type="entry name" value="Methyltransf_FA"/>
    <property type="match status" value="1"/>
</dbReference>
<sequence length="114" mass="12873">MRFKLKACGAGYLILQKDDVADFHTYGSWTFVLGTNGNRRSNISSAVYDSKYSTHYETLLDCNEFRPFWIRWKGGLLELGKGSEFGIDRICVHTTTPIGFNYGFLLTGWGSDGL</sequence>
<dbReference type="EMBL" id="JAZGQO010000006">
    <property type="protein sequence ID" value="KAK6186288.1"/>
    <property type="molecule type" value="Genomic_DNA"/>
</dbReference>
<accession>A0AAN8K5G2</accession>
<dbReference type="AlphaFoldDB" id="A0AAN8K5G2"/>
<keyword evidence="3" id="KW-1185">Reference proteome</keyword>
<proteinExistence type="predicted"/>
<organism evidence="2 3">
    <name type="scientific">Patella caerulea</name>
    <name type="common">Rayed Mediterranean limpet</name>
    <dbReference type="NCBI Taxonomy" id="87958"/>
    <lineage>
        <taxon>Eukaryota</taxon>
        <taxon>Metazoa</taxon>
        <taxon>Spiralia</taxon>
        <taxon>Lophotrochozoa</taxon>
        <taxon>Mollusca</taxon>
        <taxon>Gastropoda</taxon>
        <taxon>Patellogastropoda</taxon>
        <taxon>Patelloidea</taxon>
        <taxon>Patellidae</taxon>
        <taxon>Patella</taxon>
    </lineage>
</organism>
<protein>
    <recommendedName>
        <fullName evidence="1">Farnesoic acid O-methyl transferase domain-containing protein</fullName>
    </recommendedName>
</protein>
<evidence type="ECO:0000313" key="3">
    <source>
        <dbReference type="Proteomes" id="UP001347796"/>
    </source>
</evidence>
<comment type="caution">
    <text evidence="2">The sequence shown here is derived from an EMBL/GenBank/DDBJ whole genome shotgun (WGS) entry which is preliminary data.</text>
</comment>
<feature type="domain" description="Farnesoic acid O-methyl transferase" evidence="1">
    <location>
        <begin position="2"/>
        <end position="113"/>
    </location>
</feature>
<evidence type="ECO:0000259" key="1">
    <source>
        <dbReference type="Pfam" id="PF12248"/>
    </source>
</evidence>